<feature type="region of interest" description="Disordered" evidence="1">
    <location>
        <begin position="122"/>
        <end position="145"/>
    </location>
</feature>
<dbReference type="AlphaFoldDB" id="A0AA35Z485"/>
<sequence>MAHKPHHSPEQSGKFSPKGISKITRKPQLNRQGVVICEIPTPVSPTSKKRIAKDLVKKIAKNKRRKVIEDSLGEVVPKLSLHDTYMGVPSPMRDSPIKSNFEEIGNPGGSVKASDIDTTTTQGNPPFITSSTFERSNVGTSTSLPPFHSTISTSTHSPTFENILNQPITSLFSSQSTEPKTVQEEDTTKDNDFIRMFADITFDPEEENIPNHMLMSRKKFKILNRKLNSLL</sequence>
<keyword evidence="3" id="KW-1185">Reference proteome</keyword>
<organism evidence="2 3">
    <name type="scientific">Lactuca saligna</name>
    <name type="common">Willowleaf lettuce</name>
    <dbReference type="NCBI Taxonomy" id="75948"/>
    <lineage>
        <taxon>Eukaryota</taxon>
        <taxon>Viridiplantae</taxon>
        <taxon>Streptophyta</taxon>
        <taxon>Embryophyta</taxon>
        <taxon>Tracheophyta</taxon>
        <taxon>Spermatophyta</taxon>
        <taxon>Magnoliopsida</taxon>
        <taxon>eudicotyledons</taxon>
        <taxon>Gunneridae</taxon>
        <taxon>Pentapetalae</taxon>
        <taxon>asterids</taxon>
        <taxon>campanulids</taxon>
        <taxon>Asterales</taxon>
        <taxon>Asteraceae</taxon>
        <taxon>Cichorioideae</taxon>
        <taxon>Cichorieae</taxon>
        <taxon>Lactucinae</taxon>
        <taxon>Lactuca</taxon>
    </lineage>
</organism>
<evidence type="ECO:0000313" key="3">
    <source>
        <dbReference type="Proteomes" id="UP001177003"/>
    </source>
</evidence>
<protein>
    <submittedName>
        <fullName evidence="2">Uncharacterized protein</fullName>
    </submittedName>
</protein>
<feature type="region of interest" description="Disordered" evidence="1">
    <location>
        <begin position="1"/>
        <end position="27"/>
    </location>
</feature>
<dbReference type="Proteomes" id="UP001177003">
    <property type="component" value="Chromosome 5"/>
</dbReference>
<proteinExistence type="predicted"/>
<name>A0AA35Z485_LACSI</name>
<accession>A0AA35Z485</accession>
<evidence type="ECO:0000313" key="2">
    <source>
        <dbReference type="EMBL" id="CAI9285614.1"/>
    </source>
</evidence>
<feature type="compositionally biased region" description="Polar residues" evidence="1">
    <location>
        <begin position="122"/>
        <end position="144"/>
    </location>
</feature>
<reference evidence="2" key="1">
    <citation type="submission" date="2023-04" db="EMBL/GenBank/DDBJ databases">
        <authorList>
            <person name="Vijverberg K."/>
            <person name="Xiong W."/>
            <person name="Schranz E."/>
        </authorList>
    </citation>
    <scope>NUCLEOTIDE SEQUENCE</scope>
</reference>
<evidence type="ECO:0000256" key="1">
    <source>
        <dbReference type="SAM" id="MobiDB-lite"/>
    </source>
</evidence>
<gene>
    <name evidence="2" type="ORF">LSALG_LOCUS25076</name>
</gene>
<dbReference type="EMBL" id="OX465081">
    <property type="protein sequence ID" value="CAI9285614.1"/>
    <property type="molecule type" value="Genomic_DNA"/>
</dbReference>